<evidence type="ECO:0000256" key="1">
    <source>
        <dbReference type="SAM" id="MobiDB-lite"/>
    </source>
</evidence>
<dbReference type="EMBL" id="NJEU01000025">
    <property type="protein sequence ID" value="PHH83167.1"/>
    <property type="molecule type" value="Genomic_DNA"/>
</dbReference>
<evidence type="ECO:0000313" key="2">
    <source>
        <dbReference type="EMBL" id="PHH83167.1"/>
    </source>
</evidence>
<comment type="caution">
    <text evidence="2">The sequence shown here is derived from an EMBL/GenBank/DDBJ whole genome shotgun (WGS) entry which is preliminary data.</text>
</comment>
<feature type="region of interest" description="Disordered" evidence="1">
    <location>
        <begin position="292"/>
        <end position="360"/>
    </location>
</feature>
<sequence>MAPWFPSEPFTPADAVNVRLDADERRAAASVARLGPRVLRTGDIRLLERVEGLIEESHPSDYQDVPGTGIVPWGRLPTGGHQLAALIDGAIPIVISDQAEQDLAEVKVDPREQKPWVALVGVTPDLIDTLGRFQQFRRKLREKEEAAILRQEASRARELEYQERISRYRDDADQDTVFDPHEDSHDEHSLRSEQDAALCQEDEDEEYYESLRRAQDAAFLAEEEDFQRSQEESVCDKQPDNLAEEDFQRFQEDSVCDKQPDNLAEEDFQRFQEDSVCDKKPDNLAEEDFQRFQEDSVYDEQPDNLAEEEDFQRSQEDSVYDEQPDNLAEEEDFQRSQEDSVYNKQPGNHVYHPQPLRPGQEATLHGEQESLVDLSDDQLETPVEAPLPLRLGRDVHLGQARTNSQVFELHTLRLGPGVDLDDVTRSYNIDLNDFDATYRHLERDIKHLLDVDCTESTTASELDHDLNADQIQTHGVPTLKRHADSSDIDLIPHRKSLHTYPQPDSEALFDINHYLSDSRGLT</sequence>
<accession>A0A2C5ZQ01</accession>
<feature type="compositionally biased region" description="Acidic residues" evidence="1">
    <location>
        <begin position="296"/>
        <end position="310"/>
    </location>
</feature>
<protein>
    <submittedName>
        <fullName evidence="2">Uncharacterized protein</fullName>
    </submittedName>
</protein>
<evidence type="ECO:0000313" key="3">
    <source>
        <dbReference type="Proteomes" id="UP000224854"/>
    </source>
</evidence>
<gene>
    <name evidence="2" type="ORF">CDD82_3332</name>
</gene>
<reference evidence="2 3" key="1">
    <citation type="submission" date="2017-06" db="EMBL/GenBank/DDBJ databases">
        <title>Ant-infecting Ophiocordyceps genomes reveal a high diversity of potential behavioral manipulation genes and a possible major role for enterotoxins.</title>
        <authorList>
            <person name="De Bekker C."/>
            <person name="Evans H.C."/>
            <person name="Brachmann A."/>
            <person name="Hughes D.P."/>
        </authorList>
    </citation>
    <scope>NUCLEOTIDE SEQUENCE [LARGE SCALE GENOMIC DNA]</scope>
    <source>
        <strain evidence="2 3">1348a</strain>
    </source>
</reference>
<organism evidence="2 3">
    <name type="scientific">Ophiocordyceps australis</name>
    <dbReference type="NCBI Taxonomy" id="1399860"/>
    <lineage>
        <taxon>Eukaryota</taxon>
        <taxon>Fungi</taxon>
        <taxon>Dikarya</taxon>
        <taxon>Ascomycota</taxon>
        <taxon>Pezizomycotina</taxon>
        <taxon>Sordariomycetes</taxon>
        <taxon>Hypocreomycetidae</taxon>
        <taxon>Hypocreales</taxon>
        <taxon>Ophiocordycipitaceae</taxon>
        <taxon>Ophiocordyceps</taxon>
    </lineage>
</organism>
<keyword evidence="3" id="KW-1185">Reference proteome</keyword>
<proteinExistence type="predicted"/>
<feature type="region of interest" description="Disordered" evidence="1">
    <location>
        <begin position="170"/>
        <end position="195"/>
    </location>
</feature>
<name>A0A2C5ZQ01_9HYPO</name>
<dbReference type="OrthoDB" id="10437785at2759"/>
<feature type="compositionally biased region" description="Basic and acidic residues" evidence="1">
    <location>
        <begin position="178"/>
        <end position="194"/>
    </location>
</feature>
<dbReference type="Proteomes" id="UP000224854">
    <property type="component" value="Unassembled WGS sequence"/>
</dbReference>
<dbReference type="AlphaFoldDB" id="A0A2C5ZQ01"/>
<feature type="compositionally biased region" description="Acidic residues" evidence="1">
    <location>
        <begin position="318"/>
        <end position="332"/>
    </location>
</feature>